<gene>
    <name evidence="6" type="primary">rnpA</name>
    <name evidence="9" type="ORF">GbCGDNIH9_0724</name>
</gene>
<dbReference type="GO" id="GO:0042781">
    <property type="term" value="F:3'-tRNA processing endoribonuclease activity"/>
    <property type="evidence" value="ECO:0007669"/>
    <property type="project" value="TreeGrafter"/>
</dbReference>
<dbReference type="GO" id="GO:0004526">
    <property type="term" value="F:ribonuclease P activity"/>
    <property type="evidence" value="ECO:0007669"/>
    <property type="project" value="UniProtKB-UniRule"/>
</dbReference>
<reference evidence="10" key="1">
    <citation type="submission" date="2016-11" db="EMBL/GenBank/DDBJ databases">
        <title>Comparative genomic and phenotypic analysis of Granulibacter bethesdensis clinical isolates from patients with chronic granulomatous disease.</title>
        <authorList>
            <person name="Zarember K.A."/>
            <person name="Porcella S.F."/>
            <person name="Chu J."/>
            <person name="Ding L."/>
            <person name="Dahlstrom E."/>
            <person name="Barbian K."/>
            <person name="Martens C."/>
            <person name="Sykora L."/>
            <person name="Kramer S."/>
            <person name="Pettinato A.M."/>
            <person name="Hong H."/>
            <person name="Wald G."/>
            <person name="Berg L.J."/>
            <person name="Rogge L.S."/>
            <person name="Greenberg D.E."/>
            <person name="Falcone E.L."/>
            <person name="Neves J.F."/>
            <person name="Simoes M.J."/>
            <person name="Casal M."/>
            <person name="Rodriguez-Lopez F.C."/>
            <person name="Zelazny A."/>
            <person name="Gallin J.I."/>
            <person name="Holland S.M."/>
        </authorList>
    </citation>
    <scope>NUCLEOTIDE SEQUENCE [LARGE SCALE GENOMIC DNA]</scope>
    <source>
        <strain evidence="10">NIH9.1</strain>
    </source>
</reference>
<evidence type="ECO:0000256" key="8">
    <source>
        <dbReference type="SAM" id="MobiDB-lite"/>
    </source>
</evidence>
<name>A0AAC9P7X5_9PROT</name>
<keyword evidence="4 6" id="KW-0378">Hydrolase</keyword>
<comment type="function">
    <text evidence="6">RNaseP catalyzes the removal of the 5'-leader sequence from pre-tRNA to produce the mature 5'-terminus. It can also cleave other RNA substrates such as 4.5S RNA. The protein component plays an auxiliary but essential role in vivo by binding to the 5'-leader sequence and broadening the substrate specificity of the ribozyme.</text>
</comment>
<proteinExistence type="inferred from homology"/>
<keyword evidence="2 6" id="KW-0540">Nuclease</keyword>
<dbReference type="PANTHER" id="PTHR33992:SF1">
    <property type="entry name" value="RIBONUCLEASE P PROTEIN COMPONENT"/>
    <property type="match status" value="1"/>
</dbReference>
<dbReference type="Pfam" id="PF00825">
    <property type="entry name" value="Ribonuclease_P"/>
    <property type="match status" value="1"/>
</dbReference>
<evidence type="ECO:0000313" key="10">
    <source>
        <dbReference type="Proteomes" id="UP000182373"/>
    </source>
</evidence>
<evidence type="ECO:0000256" key="5">
    <source>
        <dbReference type="ARBA" id="ARBA00022884"/>
    </source>
</evidence>
<evidence type="ECO:0000256" key="2">
    <source>
        <dbReference type="ARBA" id="ARBA00022722"/>
    </source>
</evidence>
<evidence type="ECO:0000313" key="9">
    <source>
        <dbReference type="EMBL" id="APH53976.1"/>
    </source>
</evidence>
<evidence type="ECO:0000256" key="1">
    <source>
        <dbReference type="ARBA" id="ARBA00022694"/>
    </source>
</evidence>
<dbReference type="EC" id="3.1.26.5" evidence="6 7"/>
<evidence type="ECO:0000256" key="7">
    <source>
        <dbReference type="NCBIfam" id="TIGR00188"/>
    </source>
</evidence>
<keyword evidence="3 6" id="KW-0255">Endonuclease</keyword>
<dbReference type="GO" id="GO:0030677">
    <property type="term" value="C:ribonuclease P complex"/>
    <property type="evidence" value="ECO:0007669"/>
    <property type="project" value="TreeGrafter"/>
</dbReference>
<dbReference type="HAMAP" id="MF_00227">
    <property type="entry name" value="RNase_P"/>
    <property type="match status" value="1"/>
</dbReference>
<dbReference type="NCBIfam" id="TIGR00188">
    <property type="entry name" value="rnpA"/>
    <property type="match status" value="1"/>
</dbReference>
<evidence type="ECO:0000256" key="3">
    <source>
        <dbReference type="ARBA" id="ARBA00022759"/>
    </source>
</evidence>
<comment type="similarity">
    <text evidence="6">Belongs to the RnpA family.</text>
</comment>
<dbReference type="AlphaFoldDB" id="A0AAC9P7X5"/>
<dbReference type="EMBL" id="CP018191">
    <property type="protein sequence ID" value="APH53976.1"/>
    <property type="molecule type" value="Genomic_DNA"/>
</dbReference>
<keyword evidence="5 6" id="KW-0694">RNA-binding</keyword>
<dbReference type="InterPro" id="IPR020568">
    <property type="entry name" value="Ribosomal_Su5_D2-typ_SF"/>
</dbReference>
<dbReference type="Gene3D" id="3.30.230.10">
    <property type="match status" value="1"/>
</dbReference>
<dbReference type="SUPFAM" id="SSF54211">
    <property type="entry name" value="Ribosomal protein S5 domain 2-like"/>
    <property type="match status" value="1"/>
</dbReference>
<sequence>MHVPDMRPGSQRKGSAVMREKRLKRRAEFLRVASKGRKAAVHGLVLQALPAQAADAPLRIGYTVTKKVGNAVVRNRTRRRLREAARLVAREYDQAGTPLSAHDLVLIGRDSTRGRPFDSLLDDLRRALAKAGVV</sequence>
<dbReference type="Proteomes" id="UP000182373">
    <property type="component" value="Chromosome"/>
</dbReference>
<dbReference type="PANTHER" id="PTHR33992">
    <property type="entry name" value="RIBONUCLEASE P PROTEIN COMPONENT"/>
    <property type="match status" value="1"/>
</dbReference>
<feature type="region of interest" description="Disordered" evidence="8">
    <location>
        <begin position="1"/>
        <end position="20"/>
    </location>
</feature>
<organism evidence="9 10">
    <name type="scientific">Granulibacter bethesdensis</name>
    <dbReference type="NCBI Taxonomy" id="364410"/>
    <lineage>
        <taxon>Bacteria</taxon>
        <taxon>Pseudomonadati</taxon>
        <taxon>Pseudomonadota</taxon>
        <taxon>Alphaproteobacteria</taxon>
        <taxon>Acetobacterales</taxon>
        <taxon>Acetobacteraceae</taxon>
        <taxon>Granulibacter</taxon>
    </lineage>
</organism>
<evidence type="ECO:0000256" key="6">
    <source>
        <dbReference type="HAMAP-Rule" id="MF_00227"/>
    </source>
</evidence>
<comment type="catalytic activity">
    <reaction evidence="6">
        <text>Endonucleolytic cleavage of RNA, removing 5'-extranucleotides from tRNA precursor.</text>
        <dbReference type="EC" id="3.1.26.5"/>
    </reaction>
</comment>
<protein>
    <recommendedName>
        <fullName evidence="6 7">Ribonuclease P protein component</fullName>
        <shortName evidence="6">RNase P protein</shortName>
        <shortName evidence="6">RNaseP protein</shortName>
        <ecNumber evidence="6 7">3.1.26.5</ecNumber>
    </recommendedName>
    <alternativeName>
        <fullName evidence="6">Protein C5</fullName>
    </alternativeName>
</protein>
<keyword evidence="1 6" id="KW-0819">tRNA processing</keyword>
<dbReference type="InterPro" id="IPR000100">
    <property type="entry name" value="RNase_P"/>
</dbReference>
<dbReference type="InterPro" id="IPR014721">
    <property type="entry name" value="Ribsml_uS5_D2-typ_fold_subgr"/>
</dbReference>
<comment type="subunit">
    <text evidence="6">Consists of a catalytic RNA component (M1 or rnpB) and a protein subunit.</text>
</comment>
<accession>A0AAC9P7X5</accession>
<dbReference type="GO" id="GO:0000049">
    <property type="term" value="F:tRNA binding"/>
    <property type="evidence" value="ECO:0007669"/>
    <property type="project" value="UniProtKB-UniRule"/>
</dbReference>
<evidence type="ECO:0000256" key="4">
    <source>
        <dbReference type="ARBA" id="ARBA00022801"/>
    </source>
</evidence>
<dbReference type="GO" id="GO:0001682">
    <property type="term" value="P:tRNA 5'-leader removal"/>
    <property type="evidence" value="ECO:0007669"/>
    <property type="project" value="UniProtKB-UniRule"/>
</dbReference>